<keyword evidence="1" id="KW-0472">Membrane</keyword>
<reference evidence="2 3" key="1">
    <citation type="submission" date="2018-02" db="EMBL/GenBank/DDBJ databases">
        <title>The genomes of Aspergillus section Nigri reveals drivers in fungal speciation.</title>
        <authorList>
            <consortium name="DOE Joint Genome Institute"/>
            <person name="Vesth T.C."/>
            <person name="Nybo J."/>
            <person name="Theobald S."/>
            <person name="Brandl J."/>
            <person name="Frisvad J.C."/>
            <person name="Nielsen K.F."/>
            <person name="Lyhne E.K."/>
            <person name="Kogle M.E."/>
            <person name="Kuo A."/>
            <person name="Riley R."/>
            <person name="Clum A."/>
            <person name="Nolan M."/>
            <person name="Lipzen A."/>
            <person name="Salamov A."/>
            <person name="Henrissat B."/>
            <person name="Wiebenga A."/>
            <person name="De vries R.P."/>
            <person name="Grigoriev I.V."/>
            <person name="Mortensen U.H."/>
            <person name="Andersen M.R."/>
            <person name="Baker S.E."/>
        </authorList>
    </citation>
    <scope>NUCLEOTIDE SEQUENCE [LARGE SCALE GENOMIC DNA]</scope>
    <source>
        <strain evidence="2 3">CBS 115571</strain>
    </source>
</reference>
<dbReference type="Proteomes" id="UP000249829">
    <property type="component" value="Unassembled WGS sequence"/>
</dbReference>
<keyword evidence="1" id="KW-0812">Transmembrane</keyword>
<keyword evidence="3" id="KW-1185">Reference proteome</keyword>
<keyword evidence="1" id="KW-1133">Transmembrane helix</keyword>
<name>A0A2V5GPZ4_ASPV1</name>
<gene>
    <name evidence="2" type="ORF">BO99DRAFT_438698</name>
</gene>
<accession>A0A2V5GPZ4</accession>
<proteinExistence type="predicted"/>
<dbReference type="EMBL" id="KZ825274">
    <property type="protein sequence ID" value="PYI12948.1"/>
    <property type="molecule type" value="Genomic_DNA"/>
</dbReference>
<evidence type="ECO:0000313" key="3">
    <source>
        <dbReference type="Proteomes" id="UP000249829"/>
    </source>
</evidence>
<organism evidence="2 3">
    <name type="scientific">Aspergillus violaceofuscus (strain CBS 115571)</name>
    <dbReference type="NCBI Taxonomy" id="1450538"/>
    <lineage>
        <taxon>Eukaryota</taxon>
        <taxon>Fungi</taxon>
        <taxon>Dikarya</taxon>
        <taxon>Ascomycota</taxon>
        <taxon>Pezizomycotina</taxon>
        <taxon>Eurotiomycetes</taxon>
        <taxon>Eurotiomycetidae</taxon>
        <taxon>Eurotiales</taxon>
        <taxon>Aspergillaceae</taxon>
        <taxon>Aspergillus</taxon>
    </lineage>
</organism>
<evidence type="ECO:0000313" key="2">
    <source>
        <dbReference type="EMBL" id="PYI12948.1"/>
    </source>
</evidence>
<sequence length="192" mass="21185">MLSTQTVGGVSSSDDIGIVSILMFWGMLETGVAIVAICLPILYRLVRDVSPRARLQSLLVFRRLQESKDDDSSFLDGAEFQPGQSSLPRRFHGLGSILKSGMWRSETSHGEDSGPENDPKAMTVDGNAAMKLSLGFTGERGAEWPQMRNQSTIALSKRMHAVTTDAVLNAQQHPPRSQIWEMKEIQRTVEVV</sequence>
<dbReference type="STRING" id="1450538.A0A2V5GPZ4"/>
<evidence type="ECO:0000256" key="1">
    <source>
        <dbReference type="SAM" id="Phobius"/>
    </source>
</evidence>
<dbReference type="AlphaFoldDB" id="A0A2V5GPZ4"/>
<protein>
    <submittedName>
        <fullName evidence="2">Uncharacterized protein</fullName>
    </submittedName>
</protein>
<feature type="transmembrane region" description="Helical" evidence="1">
    <location>
        <begin position="20"/>
        <end position="46"/>
    </location>
</feature>